<comment type="caution">
    <text evidence="7">The sequence shown here is derived from an EMBL/GenBank/DDBJ whole genome shotgun (WGS) entry which is preliminary data.</text>
</comment>
<keyword evidence="8" id="KW-1185">Reference proteome</keyword>
<protein>
    <submittedName>
        <fullName evidence="7">NnrU protein</fullName>
    </submittedName>
</protein>
<gene>
    <name evidence="7" type="primary">nnrU</name>
    <name evidence="7" type="ORF">GCM10010862_38610</name>
</gene>
<feature type="domain" description="NnrU" evidence="6">
    <location>
        <begin position="4"/>
        <end position="222"/>
    </location>
</feature>
<evidence type="ECO:0000256" key="1">
    <source>
        <dbReference type="ARBA" id="ARBA00004141"/>
    </source>
</evidence>
<dbReference type="Pfam" id="PF07298">
    <property type="entry name" value="NnrU"/>
    <property type="match status" value="1"/>
</dbReference>
<comment type="subcellular location">
    <subcellularLocation>
        <location evidence="1">Membrane</location>
        <topology evidence="1">Multi-pass membrane protein</topology>
    </subcellularLocation>
</comment>
<keyword evidence="3 5" id="KW-1133">Transmembrane helix</keyword>
<feature type="transmembrane region" description="Helical" evidence="5">
    <location>
        <begin position="196"/>
        <end position="218"/>
    </location>
</feature>
<evidence type="ECO:0000256" key="2">
    <source>
        <dbReference type="ARBA" id="ARBA00022692"/>
    </source>
</evidence>
<evidence type="ECO:0000313" key="8">
    <source>
        <dbReference type="Proteomes" id="UP001156691"/>
    </source>
</evidence>
<dbReference type="InterPro" id="IPR009915">
    <property type="entry name" value="NnrU_dom"/>
</dbReference>
<proteinExistence type="predicted"/>
<evidence type="ECO:0000256" key="3">
    <source>
        <dbReference type="ARBA" id="ARBA00022989"/>
    </source>
</evidence>
<dbReference type="EMBL" id="BSNS01000020">
    <property type="protein sequence ID" value="GLQ56602.1"/>
    <property type="molecule type" value="Genomic_DNA"/>
</dbReference>
<evidence type="ECO:0000256" key="5">
    <source>
        <dbReference type="SAM" id="Phobius"/>
    </source>
</evidence>
<feature type="transmembrane region" description="Helical" evidence="5">
    <location>
        <begin position="35"/>
        <end position="56"/>
    </location>
</feature>
<reference evidence="8" key="1">
    <citation type="journal article" date="2019" name="Int. J. Syst. Evol. Microbiol.">
        <title>The Global Catalogue of Microorganisms (GCM) 10K type strain sequencing project: providing services to taxonomists for standard genome sequencing and annotation.</title>
        <authorList>
            <consortium name="The Broad Institute Genomics Platform"/>
            <consortium name="The Broad Institute Genome Sequencing Center for Infectious Disease"/>
            <person name="Wu L."/>
            <person name="Ma J."/>
        </authorList>
    </citation>
    <scope>NUCLEOTIDE SEQUENCE [LARGE SCALE GENOMIC DNA]</scope>
    <source>
        <strain evidence="8">NBRC 112416</strain>
    </source>
</reference>
<evidence type="ECO:0000259" key="6">
    <source>
        <dbReference type="Pfam" id="PF07298"/>
    </source>
</evidence>
<dbReference type="Proteomes" id="UP001156691">
    <property type="component" value="Unassembled WGS sequence"/>
</dbReference>
<accession>A0ABQ5W9S9</accession>
<keyword evidence="4 5" id="KW-0472">Membrane</keyword>
<feature type="transmembrane region" description="Helical" evidence="5">
    <location>
        <begin position="137"/>
        <end position="155"/>
    </location>
</feature>
<sequence length="228" mass="24507">MTQFLAALAVFILLHSVPAVPALRSPLIGRLGRPTYLIAYSLVSLMALAWVFHAALRLDYVPLWDAQPWQAWVPLVLSPIAVFLLIAGLASPNPASISLRRADRRPGAVTTITRHPVLWGFLLWAGSHLVPNGDLRSVILFGALAAFSAFGMVMAERRARRRLGAEWHVISSTTSVMPFAAATFGRTRLRIDRTTLASLAAAAALTAWLLTGGHAALFGADPLALATS</sequence>
<evidence type="ECO:0000313" key="7">
    <source>
        <dbReference type="EMBL" id="GLQ56602.1"/>
    </source>
</evidence>
<evidence type="ECO:0000256" key="4">
    <source>
        <dbReference type="ARBA" id="ARBA00023136"/>
    </source>
</evidence>
<feature type="transmembrane region" description="Helical" evidence="5">
    <location>
        <begin position="68"/>
        <end position="90"/>
    </location>
</feature>
<organism evidence="7 8">
    <name type="scientific">Devosia nitrariae</name>
    <dbReference type="NCBI Taxonomy" id="2071872"/>
    <lineage>
        <taxon>Bacteria</taxon>
        <taxon>Pseudomonadati</taxon>
        <taxon>Pseudomonadota</taxon>
        <taxon>Alphaproteobacteria</taxon>
        <taxon>Hyphomicrobiales</taxon>
        <taxon>Devosiaceae</taxon>
        <taxon>Devosia</taxon>
    </lineage>
</organism>
<name>A0ABQ5W9S9_9HYPH</name>
<dbReference type="RefSeq" id="WP_284341994.1">
    <property type="nucleotide sequence ID" value="NZ_BSNS01000020.1"/>
</dbReference>
<keyword evidence="2 5" id="KW-0812">Transmembrane</keyword>